<name>A0A2K1KW04_PHYPA</name>
<organism evidence="1">
    <name type="scientific">Physcomitrium patens</name>
    <name type="common">Spreading-leaved earth moss</name>
    <name type="synonym">Physcomitrella patens</name>
    <dbReference type="NCBI Taxonomy" id="3218"/>
    <lineage>
        <taxon>Eukaryota</taxon>
        <taxon>Viridiplantae</taxon>
        <taxon>Streptophyta</taxon>
        <taxon>Embryophyta</taxon>
        <taxon>Bryophyta</taxon>
        <taxon>Bryophytina</taxon>
        <taxon>Bryopsida</taxon>
        <taxon>Funariidae</taxon>
        <taxon>Funariales</taxon>
        <taxon>Funariaceae</taxon>
        <taxon>Physcomitrium</taxon>
    </lineage>
</organism>
<dbReference type="EMBL" id="ABEU02000003">
    <property type="protein sequence ID" value="PNR57953.1"/>
    <property type="molecule type" value="Genomic_DNA"/>
</dbReference>
<dbReference type="Proteomes" id="UP000006727">
    <property type="component" value="Chromosome 3"/>
</dbReference>
<proteinExistence type="predicted"/>
<dbReference type="RefSeq" id="XP_024371324.1">
    <property type="nucleotide sequence ID" value="XM_024515556.2"/>
</dbReference>
<dbReference type="AlphaFoldDB" id="A0A2K1KW04"/>
<dbReference type="EnsemblPlants" id="Pp3c3_25411V3.1">
    <property type="protein sequence ID" value="Pp3c3_25411V3.1"/>
    <property type="gene ID" value="Pp3c3_25411"/>
</dbReference>
<evidence type="ECO:0000313" key="2">
    <source>
        <dbReference type="EnsemblPlants" id="Pp3c3_25410V3.1"/>
    </source>
</evidence>
<reference evidence="1 3" key="2">
    <citation type="journal article" date="2018" name="Plant J.">
        <title>The Physcomitrella patens chromosome-scale assembly reveals moss genome structure and evolution.</title>
        <authorList>
            <person name="Lang D."/>
            <person name="Ullrich K.K."/>
            <person name="Murat F."/>
            <person name="Fuchs J."/>
            <person name="Jenkins J."/>
            <person name="Haas F.B."/>
            <person name="Piednoel M."/>
            <person name="Gundlach H."/>
            <person name="Van Bel M."/>
            <person name="Meyberg R."/>
            <person name="Vives C."/>
            <person name="Morata J."/>
            <person name="Symeonidi A."/>
            <person name="Hiss M."/>
            <person name="Muchero W."/>
            <person name="Kamisugi Y."/>
            <person name="Saleh O."/>
            <person name="Blanc G."/>
            <person name="Decker E.L."/>
            <person name="van Gessel N."/>
            <person name="Grimwood J."/>
            <person name="Hayes R.D."/>
            <person name="Graham S.W."/>
            <person name="Gunter L.E."/>
            <person name="McDaniel S.F."/>
            <person name="Hoernstein S.N.W."/>
            <person name="Larsson A."/>
            <person name="Li F.W."/>
            <person name="Perroud P.F."/>
            <person name="Phillips J."/>
            <person name="Ranjan P."/>
            <person name="Rokshar D.S."/>
            <person name="Rothfels C.J."/>
            <person name="Schneider L."/>
            <person name="Shu S."/>
            <person name="Stevenson D.W."/>
            <person name="Thummler F."/>
            <person name="Tillich M."/>
            <person name="Villarreal Aguilar J.C."/>
            <person name="Widiez T."/>
            <person name="Wong G.K."/>
            <person name="Wymore A."/>
            <person name="Zhang Y."/>
            <person name="Zimmer A.D."/>
            <person name="Quatrano R.S."/>
            <person name="Mayer K.F.X."/>
            <person name="Goodstein D."/>
            <person name="Casacuberta J.M."/>
            <person name="Vandepoele K."/>
            <person name="Reski R."/>
            <person name="Cuming A.C."/>
            <person name="Tuskan G.A."/>
            <person name="Maumus F."/>
            <person name="Salse J."/>
            <person name="Schmutz J."/>
            <person name="Rensing S.A."/>
        </authorList>
    </citation>
    <scope>NUCLEOTIDE SEQUENCE [LARGE SCALE GENOMIC DNA]</scope>
    <source>
        <strain evidence="2 3">cv. Gransden 2004</strain>
    </source>
</reference>
<dbReference type="GeneID" id="112280257"/>
<evidence type="ECO:0000313" key="1">
    <source>
        <dbReference type="EMBL" id="PNR57953.1"/>
    </source>
</evidence>
<sequence length="516" mass="58544">MSWDWMIDDFDCTMVAHCVKPRGSQGLPCGAKIGSKERQILPCATKIGSRSSGVRLGRRPRLRKSGQPEMDNGFGERKLVYMDGINWLGSFWNTREIMTNPWRALRNSDKKVRQFVHAARLSNFEIVLVADADTKTEQALGKWHKRRQEEIFKERKKVCLGVDIFLVESFQKHGIRVVRPLGADADDVLAALAIATSGIVLSRDRDFFRYDRPICVCNGFSVRDGKLFLEPTTTIDTSAKPRSVTRRVQLELAHAVLSYEQNWSLGVITKYRPSLMNGMTRRGTSSSSDKTMGNLHVLARPLRAAVYAILGEEWAVEEVPEWCKENKKVVWTETTVAADPALVPVLNKPQAVVAWLVERDTLLETLEPWRAAERKFNICALAAEMIVVSSQGAWTMRKCMELFHRQVNTIPPRRHHNFERFRAPSSRALIRPGVGAQVFGNRARDQDFGKQVADVKRLVQRLNAPSQPQLQKSEAIVPSAQWLPLNTSCRGCKHQILPYQPHTSIMRRGFIIPLRI</sequence>
<dbReference type="EnsemblPlants" id="Pp3c3_25410V3.1">
    <property type="protein sequence ID" value="Pp3c3_25410V3.1"/>
    <property type="gene ID" value="Pp3c3_25410"/>
</dbReference>
<dbReference type="Gramene" id="Pp3c3_25411V3.1">
    <property type="protein sequence ID" value="Pp3c3_25411V3.1"/>
    <property type="gene ID" value="Pp3c3_25411"/>
</dbReference>
<accession>A0A2K1KW04</accession>
<dbReference type="PaxDb" id="3218-PP1S333_14V6.1"/>
<reference evidence="2" key="3">
    <citation type="submission" date="2020-12" db="UniProtKB">
        <authorList>
            <consortium name="EnsemblPlants"/>
        </authorList>
    </citation>
    <scope>IDENTIFICATION</scope>
</reference>
<protein>
    <submittedName>
        <fullName evidence="1 2">Uncharacterized protein</fullName>
    </submittedName>
</protein>
<evidence type="ECO:0000313" key="3">
    <source>
        <dbReference type="Proteomes" id="UP000006727"/>
    </source>
</evidence>
<keyword evidence="3" id="KW-1185">Reference proteome</keyword>
<dbReference type="OrthoDB" id="2019262at2759"/>
<dbReference type="Gramene" id="Pp3c3_25410V3.1">
    <property type="protein sequence ID" value="Pp3c3_25410V3.1"/>
    <property type="gene ID" value="Pp3c3_25410"/>
</dbReference>
<gene>
    <name evidence="2" type="primary">LOC112280257</name>
    <name evidence="1" type="ORF">PHYPA_004947</name>
</gene>
<reference evidence="1 3" key="1">
    <citation type="journal article" date="2008" name="Science">
        <title>The Physcomitrella genome reveals evolutionary insights into the conquest of land by plants.</title>
        <authorList>
            <person name="Rensing S."/>
            <person name="Lang D."/>
            <person name="Zimmer A."/>
            <person name="Terry A."/>
            <person name="Salamov A."/>
            <person name="Shapiro H."/>
            <person name="Nishiyama T."/>
            <person name="Perroud P.-F."/>
            <person name="Lindquist E."/>
            <person name="Kamisugi Y."/>
            <person name="Tanahashi T."/>
            <person name="Sakakibara K."/>
            <person name="Fujita T."/>
            <person name="Oishi K."/>
            <person name="Shin-I T."/>
            <person name="Kuroki Y."/>
            <person name="Toyoda A."/>
            <person name="Suzuki Y."/>
            <person name="Hashimoto A."/>
            <person name="Yamaguchi K."/>
            <person name="Sugano A."/>
            <person name="Kohara Y."/>
            <person name="Fujiyama A."/>
            <person name="Anterola A."/>
            <person name="Aoki S."/>
            <person name="Ashton N."/>
            <person name="Barbazuk W.B."/>
            <person name="Barker E."/>
            <person name="Bennetzen J."/>
            <person name="Bezanilla M."/>
            <person name="Blankenship R."/>
            <person name="Cho S.H."/>
            <person name="Dutcher S."/>
            <person name="Estelle M."/>
            <person name="Fawcett J.A."/>
            <person name="Gundlach H."/>
            <person name="Hanada K."/>
            <person name="Heyl A."/>
            <person name="Hicks K.A."/>
            <person name="Hugh J."/>
            <person name="Lohr M."/>
            <person name="Mayer K."/>
            <person name="Melkozernov A."/>
            <person name="Murata T."/>
            <person name="Nelson D."/>
            <person name="Pils B."/>
            <person name="Prigge M."/>
            <person name="Reiss B."/>
            <person name="Renner T."/>
            <person name="Rombauts S."/>
            <person name="Rushton P."/>
            <person name="Sanderfoot A."/>
            <person name="Schween G."/>
            <person name="Shiu S.-H."/>
            <person name="Stueber K."/>
            <person name="Theodoulou F.L."/>
            <person name="Tu H."/>
            <person name="Van de Peer Y."/>
            <person name="Verrier P.J."/>
            <person name="Waters E."/>
            <person name="Wood A."/>
            <person name="Yang L."/>
            <person name="Cove D."/>
            <person name="Cuming A."/>
            <person name="Hasebe M."/>
            <person name="Lucas S."/>
            <person name="Mishler D.B."/>
            <person name="Reski R."/>
            <person name="Grigoriev I."/>
            <person name="Quatrano R.S."/>
            <person name="Boore J.L."/>
        </authorList>
    </citation>
    <scope>NUCLEOTIDE SEQUENCE [LARGE SCALE GENOMIC DNA]</scope>
    <source>
        <strain evidence="2 3">cv. Gransden 2004</strain>
    </source>
</reference>